<dbReference type="InterPro" id="IPR036291">
    <property type="entry name" value="NAD(P)-bd_dom_sf"/>
</dbReference>
<dbReference type="PANTHER" id="PTHR45033">
    <property type="match status" value="1"/>
</dbReference>
<dbReference type="OrthoDB" id="9787435at2"/>
<protein>
    <submittedName>
        <fullName evidence="2">NADPH:quinone reductase-like Zn-dependent oxidoreductase</fullName>
    </submittedName>
</protein>
<dbReference type="Pfam" id="PF00107">
    <property type="entry name" value="ADH_zinc_N"/>
    <property type="match status" value="1"/>
</dbReference>
<evidence type="ECO:0000313" key="2">
    <source>
        <dbReference type="EMBL" id="RED53008.1"/>
    </source>
</evidence>
<sequence length="345" mass="36585">MQAFVIPGEFGLDRLARVDRPIPAPGPNEVLIRVKAASLNARDLGVIGGFYNPDLKGPLIPVSDGVGEVVKLGEGATRFGLGDRVSPIFTQSWIAGEATQANWTSTLGSPLDGLLAEYAVFHEERLVLAPGHLTDVEAAALPCAGVTAWHAIVEEGQVKAGDTVVVQGTGGVSLFALQFAKLQGARVIVTSSSDEKLERAIALGADHGINYKDNPDWNDAVLSYTGGQGADHIVDLGGAATLARSIASLRVGGRISLVGLLSGGKVEDFPIVPAILRKARLQAINVGSREMFEAMNRAISQHALRPVVDRVFPFSRSVDALRHLQNESYFGKIAIRFNQNEIPSG</sequence>
<dbReference type="SMART" id="SM00829">
    <property type="entry name" value="PKS_ER"/>
    <property type="match status" value="1"/>
</dbReference>
<dbReference type="Gene3D" id="3.40.50.720">
    <property type="entry name" value="NAD(P)-binding Rossmann-like Domain"/>
    <property type="match status" value="1"/>
</dbReference>
<reference evidence="2 3" key="1">
    <citation type="submission" date="2018-07" db="EMBL/GenBank/DDBJ databases">
        <title>Genomic Encyclopedia of Type Strains, Phase III (KMG-III): the genomes of soil and plant-associated and newly described type strains.</title>
        <authorList>
            <person name="Whitman W."/>
        </authorList>
    </citation>
    <scope>NUCLEOTIDE SEQUENCE [LARGE SCALE GENOMIC DNA]</scope>
    <source>
        <strain evidence="2 3">CECT 7287</strain>
    </source>
</reference>
<dbReference type="GO" id="GO:0016491">
    <property type="term" value="F:oxidoreductase activity"/>
    <property type="evidence" value="ECO:0007669"/>
    <property type="project" value="InterPro"/>
</dbReference>
<feature type="domain" description="Enoyl reductase (ER)" evidence="1">
    <location>
        <begin position="11"/>
        <end position="335"/>
    </location>
</feature>
<name>A0A3D9HU35_9BACL</name>
<dbReference type="InterPro" id="IPR052711">
    <property type="entry name" value="Zinc_ADH-like"/>
</dbReference>
<dbReference type="SUPFAM" id="SSF50129">
    <property type="entry name" value="GroES-like"/>
    <property type="match status" value="1"/>
</dbReference>
<dbReference type="Pfam" id="PF08240">
    <property type="entry name" value="ADH_N"/>
    <property type="match status" value="1"/>
</dbReference>
<dbReference type="SUPFAM" id="SSF51735">
    <property type="entry name" value="NAD(P)-binding Rossmann-fold domains"/>
    <property type="match status" value="1"/>
</dbReference>
<proteinExistence type="predicted"/>
<dbReference type="Gene3D" id="3.90.180.10">
    <property type="entry name" value="Medium-chain alcohol dehydrogenases, catalytic domain"/>
    <property type="match status" value="1"/>
</dbReference>
<comment type="caution">
    <text evidence="2">The sequence shown here is derived from an EMBL/GenBank/DDBJ whole genome shotgun (WGS) entry which is preliminary data.</text>
</comment>
<dbReference type="RefSeq" id="WP_116065608.1">
    <property type="nucleotide sequence ID" value="NZ_QRDZ01000052.1"/>
</dbReference>
<evidence type="ECO:0000313" key="3">
    <source>
        <dbReference type="Proteomes" id="UP000256977"/>
    </source>
</evidence>
<keyword evidence="3" id="KW-1185">Reference proteome</keyword>
<gene>
    <name evidence="2" type="ORF">DFP98_15216</name>
</gene>
<accession>A0A3D9HU35</accession>
<dbReference type="CDD" id="cd08276">
    <property type="entry name" value="MDR7"/>
    <property type="match status" value="1"/>
</dbReference>
<dbReference type="InterPro" id="IPR011032">
    <property type="entry name" value="GroES-like_sf"/>
</dbReference>
<dbReference type="Proteomes" id="UP000256977">
    <property type="component" value="Unassembled WGS sequence"/>
</dbReference>
<evidence type="ECO:0000259" key="1">
    <source>
        <dbReference type="SMART" id="SM00829"/>
    </source>
</evidence>
<dbReference type="InterPro" id="IPR020843">
    <property type="entry name" value="ER"/>
</dbReference>
<dbReference type="InterPro" id="IPR013149">
    <property type="entry name" value="ADH-like_C"/>
</dbReference>
<dbReference type="EMBL" id="QRDZ01000052">
    <property type="protein sequence ID" value="RED53008.1"/>
    <property type="molecule type" value="Genomic_DNA"/>
</dbReference>
<dbReference type="InterPro" id="IPR013154">
    <property type="entry name" value="ADH-like_N"/>
</dbReference>
<dbReference type="AlphaFoldDB" id="A0A3D9HU35"/>
<dbReference type="PANTHER" id="PTHR45033:SF2">
    <property type="entry name" value="ZINC-TYPE ALCOHOL DEHYDROGENASE-LIKE PROTEIN C1773.06C"/>
    <property type="match status" value="1"/>
</dbReference>
<organism evidence="2 3">
    <name type="scientific">Cohnella phaseoli</name>
    <dbReference type="NCBI Taxonomy" id="456490"/>
    <lineage>
        <taxon>Bacteria</taxon>
        <taxon>Bacillati</taxon>
        <taxon>Bacillota</taxon>
        <taxon>Bacilli</taxon>
        <taxon>Bacillales</taxon>
        <taxon>Paenibacillaceae</taxon>
        <taxon>Cohnella</taxon>
    </lineage>
</organism>